<protein>
    <submittedName>
        <fullName evidence="4">SH3 domain-containing protein</fullName>
    </submittedName>
</protein>
<organism evidence="3 5">
    <name type="scientific">Geomonas paludis</name>
    <dbReference type="NCBI Taxonomy" id="2740185"/>
    <lineage>
        <taxon>Bacteria</taxon>
        <taxon>Pseudomonadati</taxon>
        <taxon>Thermodesulfobacteriota</taxon>
        <taxon>Desulfuromonadia</taxon>
        <taxon>Geobacterales</taxon>
        <taxon>Geobacteraceae</taxon>
        <taxon>Geomonas</taxon>
    </lineage>
</organism>
<keyword evidence="1" id="KW-0732">Signal</keyword>
<evidence type="ECO:0000259" key="2">
    <source>
        <dbReference type="Pfam" id="PF08239"/>
    </source>
</evidence>
<evidence type="ECO:0000256" key="1">
    <source>
        <dbReference type="SAM" id="SignalP"/>
    </source>
</evidence>
<name>A0A6V8MS24_9BACT</name>
<reference evidence="3" key="2">
    <citation type="journal article" date="2021" name="Int. J. Syst. Evol. Microbiol.">
        <title>Geomonas silvestris sp. nov., Geomonas paludis sp. nov. and Geomonas limicola sp. nov., isolated from terrestrial environments, and emended description of the genus Geomonas.</title>
        <authorList>
            <person name="Itoh H."/>
            <person name="Xu Z."/>
            <person name="Masuda Y."/>
            <person name="Ushijima N."/>
            <person name="Hayakawa C."/>
            <person name="Shiratori Y."/>
            <person name="Senoo K."/>
        </authorList>
    </citation>
    <scope>NUCLEOTIDE SEQUENCE</scope>
    <source>
        <strain evidence="3">Red736</strain>
    </source>
</reference>
<dbReference type="RefSeq" id="WP_183345205.1">
    <property type="nucleotide sequence ID" value="NZ_BLXY01000001.1"/>
</dbReference>
<dbReference type="EMBL" id="CP096574">
    <property type="protein sequence ID" value="UPU35601.1"/>
    <property type="molecule type" value="Genomic_DNA"/>
</dbReference>
<evidence type="ECO:0000313" key="4">
    <source>
        <dbReference type="EMBL" id="UPU35601.1"/>
    </source>
</evidence>
<dbReference type="AlphaFoldDB" id="A0A6V8MS24"/>
<evidence type="ECO:0000313" key="3">
    <source>
        <dbReference type="EMBL" id="GFO62821.1"/>
    </source>
</evidence>
<feature type="chain" id="PRO_5027931581" evidence="1">
    <location>
        <begin position="23"/>
        <end position="169"/>
    </location>
</feature>
<reference evidence="5" key="1">
    <citation type="submission" date="2020-06" db="EMBL/GenBank/DDBJ databases">
        <title>Draft genomic sequecing of Geomonas sp. Red736.</title>
        <authorList>
            <person name="Itoh H."/>
            <person name="Xu Z.X."/>
            <person name="Ushijima N."/>
            <person name="Masuda Y."/>
            <person name="Shiratori Y."/>
            <person name="Senoo K."/>
        </authorList>
    </citation>
    <scope>NUCLEOTIDE SEQUENCE [LARGE SCALE GENOMIC DNA]</scope>
    <source>
        <strain evidence="5">Red736</strain>
    </source>
</reference>
<evidence type="ECO:0000313" key="6">
    <source>
        <dbReference type="Proteomes" id="UP000831485"/>
    </source>
</evidence>
<dbReference type="Gene3D" id="2.30.30.40">
    <property type="entry name" value="SH3 Domains"/>
    <property type="match status" value="1"/>
</dbReference>
<evidence type="ECO:0000313" key="5">
    <source>
        <dbReference type="Proteomes" id="UP000568888"/>
    </source>
</evidence>
<sequence>MEKRALGGALLLLALCAGQAFSAEKRWVVSEGTTLKKEQSVSAANLADLPVGAELTLVEGEGRWLKVQTVDGKDGWVYAGRVSDTQPVAEVGAGDGLLGASMQKSQINTAKADSARSVRGLSPEAAAYAKQHGTPEALKKELDKILARKVSNNEVKAFLKEGKIGEYAQ</sequence>
<dbReference type="EMBL" id="BLXY01000001">
    <property type="protein sequence ID" value="GFO62821.1"/>
    <property type="molecule type" value="Genomic_DNA"/>
</dbReference>
<dbReference type="Proteomes" id="UP000568888">
    <property type="component" value="Unassembled WGS sequence"/>
</dbReference>
<feature type="domain" description="SH3b" evidence="2">
    <location>
        <begin position="35"/>
        <end position="82"/>
    </location>
</feature>
<dbReference type="InterPro" id="IPR003646">
    <property type="entry name" value="SH3-like_bac-type"/>
</dbReference>
<dbReference type="Pfam" id="PF08239">
    <property type="entry name" value="SH3_3"/>
    <property type="match status" value="1"/>
</dbReference>
<keyword evidence="6" id="KW-1185">Reference proteome</keyword>
<gene>
    <name evidence="3" type="ORF">GMPD_07400</name>
    <name evidence="4" type="ORF">M1B72_19510</name>
</gene>
<dbReference type="Proteomes" id="UP000831485">
    <property type="component" value="Chromosome"/>
</dbReference>
<feature type="signal peptide" evidence="1">
    <location>
        <begin position="1"/>
        <end position="22"/>
    </location>
</feature>
<proteinExistence type="predicted"/>
<accession>A0A6V8MS24</accession>
<reference evidence="4" key="3">
    <citation type="submission" date="2022-04" db="EMBL/GenBank/DDBJ databases">
        <authorList>
            <person name="Liu G."/>
        </authorList>
    </citation>
    <scope>NUCLEOTIDE SEQUENCE</scope>
    <source>
        <strain evidence="4">RG22</strain>
    </source>
</reference>